<proteinExistence type="predicted"/>
<sequence length="71" mass="8092">MTDSNDTHPSDLGDGDMRNIKGKRKDGGDSSRDNPENHYKCVSCGDMVYMGSLEEVFYHEKIKHESRENRA</sequence>
<reference evidence="2" key="1">
    <citation type="journal article" date="2015" name="Nature">
        <title>Complex archaea that bridge the gap between prokaryotes and eukaryotes.</title>
        <authorList>
            <person name="Spang A."/>
            <person name="Saw J.H."/>
            <person name="Jorgensen S.L."/>
            <person name="Zaremba-Niedzwiedzka K."/>
            <person name="Martijn J."/>
            <person name="Lind A.E."/>
            <person name="van Eijk R."/>
            <person name="Schleper C."/>
            <person name="Guy L."/>
            <person name="Ettema T.J."/>
        </authorList>
    </citation>
    <scope>NUCLEOTIDE SEQUENCE</scope>
</reference>
<gene>
    <name evidence="2" type="ORF">LCGC14_1578230</name>
</gene>
<feature type="region of interest" description="Disordered" evidence="1">
    <location>
        <begin position="1"/>
        <end position="39"/>
    </location>
</feature>
<accession>A0A0F9KYL3</accession>
<dbReference type="AlphaFoldDB" id="A0A0F9KYL3"/>
<comment type="caution">
    <text evidence="2">The sequence shown here is derived from an EMBL/GenBank/DDBJ whole genome shotgun (WGS) entry which is preliminary data.</text>
</comment>
<evidence type="ECO:0000313" key="2">
    <source>
        <dbReference type="EMBL" id="KKM27098.1"/>
    </source>
</evidence>
<evidence type="ECO:0000256" key="1">
    <source>
        <dbReference type="SAM" id="MobiDB-lite"/>
    </source>
</evidence>
<organism evidence="2">
    <name type="scientific">marine sediment metagenome</name>
    <dbReference type="NCBI Taxonomy" id="412755"/>
    <lineage>
        <taxon>unclassified sequences</taxon>
        <taxon>metagenomes</taxon>
        <taxon>ecological metagenomes</taxon>
    </lineage>
</organism>
<dbReference type="EMBL" id="LAZR01012388">
    <property type="protein sequence ID" value="KKM27098.1"/>
    <property type="molecule type" value="Genomic_DNA"/>
</dbReference>
<name>A0A0F9KYL3_9ZZZZ</name>
<protein>
    <submittedName>
        <fullName evidence="2">Uncharacterized protein</fullName>
    </submittedName>
</protein>